<proteinExistence type="predicted"/>
<evidence type="ECO:0000313" key="3">
    <source>
        <dbReference type="Proteomes" id="UP001066276"/>
    </source>
</evidence>
<sequence length="125" mass="12835">MEKSIPRSPAAIKTTGPACLVHNNFPRPRKLDPTDTAASSGLGGDRDADPARSRVDRRSWLPIPASRYGGTPPQWVGTEECCGGAPVGATLDEACAIGAQPDGWFETPIGGKQGPIAGRASGGVA</sequence>
<organism evidence="2 3">
    <name type="scientific">Pleurodeles waltl</name>
    <name type="common">Iberian ribbed newt</name>
    <dbReference type="NCBI Taxonomy" id="8319"/>
    <lineage>
        <taxon>Eukaryota</taxon>
        <taxon>Metazoa</taxon>
        <taxon>Chordata</taxon>
        <taxon>Craniata</taxon>
        <taxon>Vertebrata</taxon>
        <taxon>Euteleostomi</taxon>
        <taxon>Amphibia</taxon>
        <taxon>Batrachia</taxon>
        <taxon>Caudata</taxon>
        <taxon>Salamandroidea</taxon>
        <taxon>Salamandridae</taxon>
        <taxon>Pleurodelinae</taxon>
        <taxon>Pleurodeles</taxon>
    </lineage>
</organism>
<dbReference type="Proteomes" id="UP001066276">
    <property type="component" value="Chromosome 3_2"/>
</dbReference>
<feature type="region of interest" description="Disordered" evidence="1">
    <location>
        <begin position="1"/>
        <end position="74"/>
    </location>
</feature>
<comment type="caution">
    <text evidence="2">The sequence shown here is derived from an EMBL/GenBank/DDBJ whole genome shotgun (WGS) entry which is preliminary data.</text>
</comment>
<evidence type="ECO:0000313" key="2">
    <source>
        <dbReference type="EMBL" id="KAJ1175832.1"/>
    </source>
</evidence>
<protein>
    <submittedName>
        <fullName evidence="2">Uncharacterized protein</fullName>
    </submittedName>
</protein>
<feature type="compositionally biased region" description="Basic and acidic residues" evidence="1">
    <location>
        <begin position="44"/>
        <end position="59"/>
    </location>
</feature>
<evidence type="ECO:0000256" key="1">
    <source>
        <dbReference type="SAM" id="MobiDB-lite"/>
    </source>
</evidence>
<keyword evidence="3" id="KW-1185">Reference proteome</keyword>
<dbReference type="AlphaFoldDB" id="A0AAV7TJ66"/>
<reference evidence="2" key="1">
    <citation type="journal article" date="2022" name="bioRxiv">
        <title>Sequencing and chromosome-scale assembly of the giantPleurodeles waltlgenome.</title>
        <authorList>
            <person name="Brown T."/>
            <person name="Elewa A."/>
            <person name="Iarovenko S."/>
            <person name="Subramanian E."/>
            <person name="Araus A.J."/>
            <person name="Petzold A."/>
            <person name="Susuki M."/>
            <person name="Suzuki K.-i.T."/>
            <person name="Hayashi T."/>
            <person name="Toyoda A."/>
            <person name="Oliveira C."/>
            <person name="Osipova E."/>
            <person name="Leigh N.D."/>
            <person name="Simon A."/>
            <person name="Yun M.H."/>
        </authorList>
    </citation>
    <scope>NUCLEOTIDE SEQUENCE</scope>
    <source>
        <strain evidence="2">20211129_DDA</strain>
        <tissue evidence="2">Liver</tissue>
    </source>
</reference>
<dbReference type="EMBL" id="JANPWB010000006">
    <property type="protein sequence ID" value="KAJ1175832.1"/>
    <property type="molecule type" value="Genomic_DNA"/>
</dbReference>
<feature type="region of interest" description="Disordered" evidence="1">
    <location>
        <begin position="106"/>
        <end position="125"/>
    </location>
</feature>
<gene>
    <name evidence="2" type="ORF">NDU88_001117</name>
</gene>
<accession>A0AAV7TJ66</accession>
<name>A0AAV7TJ66_PLEWA</name>